<evidence type="ECO:0000259" key="2">
    <source>
        <dbReference type="PROSITE" id="PS51767"/>
    </source>
</evidence>
<dbReference type="PANTHER" id="PTHR47965:SF68">
    <property type="entry name" value="BASIC 7S GLOBULIN-LIKE"/>
    <property type="match status" value="1"/>
</dbReference>
<reference evidence="3 4" key="1">
    <citation type="submission" date="2021-02" db="EMBL/GenBank/DDBJ databases">
        <title>Plant Genome Project.</title>
        <authorList>
            <person name="Zhang R.-G."/>
        </authorList>
    </citation>
    <scope>NUCLEOTIDE SEQUENCE [LARGE SCALE GENOMIC DNA]</scope>
    <source>
        <tissue evidence="3">Leaves</tissue>
    </source>
</reference>
<evidence type="ECO:0000256" key="1">
    <source>
        <dbReference type="ARBA" id="ARBA00007447"/>
    </source>
</evidence>
<comment type="caution">
    <text evidence="3">The sequence shown here is derived from an EMBL/GenBank/DDBJ whole genome shotgun (WGS) entry which is preliminary data.</text>
</comment>
<proteinExistence type="inferred from homology"/>
<gene>
    <name evidence="3" type="ORF">JRO89_XS03G0197800</name>
</gene>
<dbReference type="PANTHER" id="PTHR47965">
    <property type="entry name" value="ASPARTYL PROTEASE-RELATED"/>
    <property type="match status" value="1"/>
</dbReference>
<dbReference type="Proteomes" id="UP000827721">
    <property type="component" value="Unassembled WGS sequence"/>
</dbReference>
<dbReference type="PROSITE" id="PS51767">
    <property type="entry name" value="PEPTIDASE_A1"/>
    <property type="match status" value="1"/>
</dbReference>
<dbReference type="InterPro" id="IPR033121">
    <property type="entry name" value="PEPTIDASE_A1"/>
</dbReference>
<keyword evidence="4" id="KW-1185">Reference proteome</keyword>
<evidence type="ECO:0000313" key="3">
    <source>
        <dbReference type="EMBL" id="KAH7573717.1"/>
    </source>
</evidence>
<name>A0ABQ8IBP5_9ROSI</name>
<dbReference type="InterPro" id="IPR032799">
    <property type="entry name" value="TAXi_C"/>
</dbReference>
<dbReference type="Pfam" id="PF14541">
    <property type="entry name" value="TAXi_C"/>
    <property type="match status" value="2"/>
</dbReference>
<evidence type="ECO:0000313" key="4">
    <source>
        <dbReference type="Proteomes" id="UP000827721"/>
    </source>
</evidence>
<dbReference type="Pfam" id="PF14543">
    <property type="entry name" value="TAXi_N"/>
    <property type="match status" value="2"/>
</dbReference>
<feature type="domain" description="Peptidase A1" evidence="2">
    <location>
        <begin position="1"/>
        <end position="344"/>
    </location>
</feature>
<comment type="similarity">
    <text evidence="1">Belongs to the peptidase A1 family.</text>
</comment>
<dbReference type="InterPro" id="IPR001461">
    <property type="entry name" value="Aspartic_peptidase_A1"/>
</dbReference>
<accession>A0ABQ8IBP5</accession>
<sequence>MGTPTNYIDLVIDLGGQLSWLNCDEYNSSSYRPVRCWSRKCVALIGGEGASCFDCRQGAPRPGCTKNTCAPSAYNPKTNMVIGIGAAEDTTRVSATDGKVYVFDVDMRRFSFACGVKDLLSGLANGTQGILGLGRAPSSLATQLSSSFKKIQHKFALCPPSSTKLLFGSMFFGGGPYFMPPYPEDATKLLIKTPLIINPVGHSRPPLNAKDFSSQEYFIDVKSIKIDGKPVSFNTSLDFVKEAAAKKMKRVGSVAPFGACFSSKSVANTMTGPAVPNIDLVVRGKNAFWRIYGANSMVKVKKNVLCLGFVDGGSTAITSIVIGGHLLEDNLLEFDLASSMLGFSSSLLFHNSTYDATLQYYTILEMGTRLPVSMDVVVDLGGQVAPTTRGLFAYNPVNNSLVIGGLGEDTMTLYATDGLHSMSRVYVPRFPFACSHTDQLFGWANGTRGMIGLSRTLIGLPIQLSLKSKAHNKLTLCLPSKKYGYGALFIGSVPYFVPPYTKDASNLLIRTPLIINPVSTAPVYPQSRDHSDEYCIDVKSNIDGKFVSSSTSMLSIDRDEVGGTTISTITPYTVLHSAIYKDLIRDFVKKAAANKKMKRVGLRR</sequence>
<protein>
    <recommendedName>
        <fullName evidence="2">Peptidase A1 domain-containing protein</fullName>
    </recommendedName>
</protein>
<dbReference type="InterPro" id="IPR021109">
    <property type="entry name" value="Peptidase_aspartic_dom_sf"/>
</dbReference>
<dbReference type="SUPFAM" id="SSF50630">
    <property type="entry name" value="Acid proteases"/>
    <property type="match status" value="2"/>
</dbReference>
<dbReference type="Gene3D" id="2.40.70.10">
    <property type="entry name" value="Acid Proteases"/>
    <property type="match status" value="5"/>
</dbReference>
<dbReference type="EMBL" id="JAFEMO010000003">
    <property type="protein sequence ID" value="KAH7573717.1"/>
    <property type="molecule type" value="Genomic_DNA"/>
</dbReference>
<dbReference type="InterPro" id="IPR032861">
    <property type="entry name" value="TAXi_N"/>
</dbReference>
<organism evidence="3 4">
    <name type="scientific">Xanthoceras sorbifolium</name>
    <dbReference type="NCBI Taxonomy" id="99658"/>
    <lineage>
        <taxon>Eukaryota</taxon>
        <taxon>Viridiplantae</taxon>
        <taxon>Streptophyta</taxon>
        <taxon>Embryophyta</taxon>
        <taxon>Tracheophyta</taxon>
        <taxon>Spermatophyta</taxon>
        <taxon>Magnoliopsida</taxon>
        <taxon>eudicotyledons</taxon>
        <taxon>Gunneridae</taxon>
        <taxon>Pentapetalae</taxon>
        <taxon>rosids</taxon>
        <taxon>malvids</taxon>
        <taxon>Sapindales</taxon>
        <taxon>Sapindaceae</taxon>
        <taxon>Xanthoceroideae</taxon>
        <taxon>Xanthoceras</taxon>
    </lineage>
</organism>